<evidence type="ECO:0000313" key="3">
    <source>
        <dbReference type="EMBL" id="PDX81875.1"/>
    </source>
</evidence>
<organism evidence="3 4">
    <name type="scientific">Faecalibacterium prausnitzii</name>
    <dbReference type="NCBI Taxonomy" id="853"/>
    <lineage>
        <taxon>Bacteria</taxon>
        <taxon>Bacillati</taxon>
        <taxon>Bacillota</taxon>
        <taxon>Clostridia</taxon>
        <taxon>Eubacteriales</taxon>
        <taxon>Oscillospiraceae</taxon>
        <taxon>Faecalibacterium</taxon>
    </lineage>
</organism>
<dbReference type="EMBL" id="NMTY01000009">
    <property type="protein sequence ID" value="PDX81875.1"/>
    <property type="molecule type" value="Genomic_DNA"/>
</dbReference>
<dbReference type="Proteomes" id="UP000220005">
    <property type="component" value="Unassembled WGS sequence"/>
</dbReference>
<gene>
    <name evidence="3" type="ORF">CGS58_04925</name>
</gene>
<dbReference type="InterPro" id="IPR025275">
    <property type="entry name" value="DUF4015"/>
</dbReference>
<comment type="caution">
    <text evidence="3">The sequence shown here is derived from an EMBL/GenBank/DDBJ whole genome shotgun (WGS) entry which is preliminary data.</text>
</comment>
<dbReference type="RefSeq" id="WP_097839148.1">
    <property type="nucleotide sequence ID" value="NZ_NMTY01000009.1"/>
</dbReference>
<proteinExistence type="predicted"/>
<feature type="compositionally biased region" description="Low complexity" evidence="1">
    <location>
        <begin position="68"/>
        <end position="96"/>
    </location>
</feature>
<dbReference type="Pfam" id="PF13200">
    <property type="entry name" value="DUF4015"/>
    <property type="match status" value="1"/>
</dbReference>
<evidence type="ECO:0000313" key="4">
    <source>
        <dbReference type="Proteomes" id="UP000220005"/>
    </source>
</evidence>
<accession>A0A2A7ARR3</accession>
<reference evidence="3 4" key="1">
    <citation type="journal article" date="2017" name="Front. Microbiol.">
        <title>New Insights into the Diversity of the Genus Faecalibacterium.</title>
        <authorList>
            <person name="Benevides L."/>
            <person name="Burman S."/>
            <person name="Martin R."/>
            <person name="Robert V."/>
            <person name="Thomas M."/>
            <person name="Miquel S."/>
            <person name="Chain F."/>
            <person name="Sokol H."/>
            <person name="Bermudez-Humaran L.G."/>
            <person name="Morrison M."/>
            <person name="Langella P."/>
            <person name="Azevedo V.A."/>
            <person name="Chatel J.M."/>
            <person name="Soares S."/>
        </authorList>
    </citation>
    <scope>NUCLEOTIDE SEQUENCE [LARGE SCALE GENOMIC DNA]</scope>
    <source>
        <strain evidence="3 4">CNCM I 4575</strain>
    </source>
</reference>
<sequence>MAKYPKRQKVKRYRRSFYSREMRVKKGIGIAVLVLVVLAAAWVAAPHVLDWATHTWYTVVRNRDLSASSPAGGSASSAAESTASSVAEEPAASSEAQPEVVTPAVDGTAIVEGAWAEADLTTLTDDAAIRAAAQQLAAQGAKYAVVTLKDAAGAVYYASQVPAAAASPAGVTVDPAKVASIFKDEGLIPVAKLAAFRDPAGARVDHAMAIRYKNQEYLWLDNKASAGGNPWLNPYAAEAVQYIGDLIDELHTAGFDQIVLENVQFPSSTSSKQDYGSTNGVGRADQLTADITAWEQRFGGSVTLWYSYTLAEVTGTSPTLGVPAVELGVKNLLVRVPSASTMTDEEHTALVQSQTEAGAEHVVVRDSTAGIFE</sequence>
<feature type="region of interest" description="Disordered" evidence="1">
    <location>
        <begin position="68"/>
        <end position="100"/>
    </location>
</feature>
<name>A0A2A7ARR3_9FIRM</name>
<protein>
    <recommendedName>
        <fullName evidence="2">DUF4015 domain-containing protein</fullName>
    </recommendedName>
</protein>
<evidence type="ECO:0000256" key="1">
    <source>
        <dbReference type="SAM" id="MobiDB-lite"/>
    </source>
</evidence>
<evidence type="ECO:0000259" key="2">
    <source>
        <dbReference type="Pfam" id="PF13200"/>
    </source>
</evidence>
<dbReference type="AlphaFoldDB" id="A0A2A7ARR3"/>
<feature type="domain" description="DUF4015" evidence="2">
    <location>
        <begin position="143"/>
        <end position="278"/>
    </location>
</feature>